<evidence type="ECO:0000256" key="6">
    <source>
        <dbReference type="ARBA" id="ARBA00022723"/>
    </source>
</evidence>
<dbReference type="SMART" id="SM00400">
    <property type="entry name" value="ZnF_CHCC"/>
    <property type="match status" value="1"/>
</dbReference>
<organism evidence="13 14">
    <name type="scientific">Gordonibacter urolithinfaciens</name>
    <dbReference type="NCBI Taxonomy" id="1335613"/>
    <lineage>
        <taxon>Bacteria</taxon>
        <taxon>Bacillati</taxon>
        <taxon>Actinomycetota</taxon>
        <taxon>Coriobacteriia</taxon>
        <taxon>Eggerthellales</taxon>
        <taxon>Eggerthellaceae</taxon>
        <taxon>Gordonibacter</taxon>
    </lineage>
</organism>
<feature type="domain" description="Zinc finger CHC2-type" evidence="11">
    <location>
        <begin position="31"/>
        <end position="86"/>
    </location>
</feature>
<keyword evidence="6" id="KW-0479">Metal-binding</keyword>
<keyword evidence="4" id="KW-0548">Nucleotidyltransferase</keyword>
<dbReference type="Gene3D" id="3.40.1360.10">
    <property type="match status" value="1"/>
</dbReference>
<name>A0A6N8ILQ0_9ACTN</name>
<dbReference type="InterPro" id="IPR050219">
    <property type="entry name" value="DnaG_primase"/>
</dbReference>
<evidence type="ECO:0000259" key="11">
    <source>
        <dbReference type="SMART" id="SM00400"/>
    </source>
</evidence>
<comment type="caution">
    <text evidence="13">The sequence shown here is derived from an EMBL/GenBank/DDBJ whole genome shotgun (WGS) entry which is preliminary data.</text>
</comment>
<keyword evidence="3" id="KW-0808">Transferase</keyword>
<dbReference type="PANTHER" id="PTHR30313:SF2">
    <property type="entry name" value="DNA PRIMASE"/>
    <property type="match status" value="1"/>
</dbReference>
<protein>
    <recommendedName>
        <fullName evidence="15">Zinc finger CHC2-type domain-containing protein</fullName>
    </recommendedName>
</protein>
<keyword evidence="14" id="KW-1185">Reference proteome</keyword>
<dbReference type="Proteomes" id="UP000468327">
    <property type="component" value="Unassembled WGS sequence"/>
</dbReference>
<dbReference type="InterPro" id="IPR034154">
    <property type="entry name" value="TOPRIM_DnaG/twinkle"/>
</dbReference>
<evidence type="ECO:0000256" key="7">
    <source>
        <dbReference type="ARBA" id="ARBA00022771"/>
    </source>
</evidence>
<dbReference type="InterPro" id="IPR002694">
    <property type="entry name" value="Znf_CHC2"/>
</dbReference>
<evidence type="ECO:0000256" key="5">
    <source>
        <dbReference type="ARBA" id="ARBA00022705"/>
    </source>
</evidence>
<dbReference type="RefSeq" id="WP_157005302.1">
    <property type="nucleotide sequence ID" value="NZ_WPOC01000026.1"/>
</dbReference>
<dbReference type="AlphaFoldDB" id="A0A6N8ILQ0"/>
<keyword evidence="1" id="KW-0240">DNA-directed RNA polymerase</keyword>
<dbReference type="GO" id="GO:0003899">
    <property type="term" value="F:DNA-directed RNA polymerase activity"/>
    <property type="evidence" value="ECO:0007669"/>
    <property type="project" value="InterPro"/>
</dbReference>
<evidence type="ECO:0000256" key="9">
    <source>
        <dbReference type="ARBA" id="ARBA00023163"/>
    </source>
</evidence>
<feature type="region of interest" description="Disordered" evidence="10">
    <location>
        <begin position="91"/>
        <end position="119"/>
    </location>
</feature>
<dbReference type="GO" id="GO:0000428">
    <property type="term" value="C:DNA-directed RNA polymerase complex"/>
    <property type="evidence" value="ECO:0007669"/>
    <property type="project" value="UniProtKB-KW"/>
</dbReference>
<keyword evidence="5" id="KW-0235">DNA replication</keyword>
<evidence type="ECO:0000256" key="4">
    <source>
        <dbReference type="ARBA" id="ARBA00022695"/>
    </source>
</evidence>
<accession>A0A6N8ILQ0</accession>
<dbReference type="InterPro" id="IPR036977">
    <property type="entry name" value="DNA_primase_Znf_CHC2"/>
</dbReference>
<dbReference type="GO" id="GO:0008270">
    <property type="term" value="F:zinc ion binding"/>
    <property type="evidence" value="ECO:0007669"/>
    <property type="project" value="UniProtKB-KW"/>
</dbReference>
<dbReference type="InterPro" id="IPR006171">
    <property type="entry name" value="TOPRIM_dom"/>
</dbReference>
<keyword evidence="2" id="KW-0639">Primosome</keyword>
<dbReference type="GO" id="GO:0003677">
    <property type="term" value="F:DNA binding"/>
    <property type="evidence" value="ECO:0007669"/>
    <property type="project" value="InterPro"/>
</dbReference>
<evidence type="ECO:0000313" key="14">
    <source>
        <dbReference type="Proteomes" id="UP000468327"/>
    </source>
</evidence>
<dbReference type="SMART" id="SM00493">
    <property type="entry name" value="TOPRIM"/>
    <property type="match status" value="1"/>
</dbReference>
<dbReference type="SUPFAM" id="SSF56731">
    <property type="entry name" value="DNA primase core"/>
    <property type="match status" value="1"/>
</dbReference>
<keyword evidence="7" id="KW-0863">Zinc-finger</keyword>
<evidence type="ECO:0000256" key="3">
    <source>
        <dbReference type="ARBA" id="ARBA00022679"/>
    </source>
</evidence>
<dbReference type="Pfam" id="PF01807">
    <property type="entry name" value="Zn_ribbon_DnaG"/>
    <property type="match status" value="1"/>
</dbReference>
<dbReference type="GO" id="GO:0006269">
    <property type="term" value="P:DNA replication, synthesis of primer"/>
    <property type="evidence" value="ECO:0007669"/>
    <property type="project" value="UniProtKB-KW"/>
</dbReference>
<gene>
    <name evidence="13" type="ORF">GO738_12910</name>
</gene>
<dbReference type="SUPFAM" id="SSF57783">
    <property type="entry name" value="Zinc beta-ribbon"/>
    <property type="match status" value="1"/>
</dbReference>
<dbReference type="Gene3D" id="3.90.580.10">
    <property type="entry name" value="Zinc finger, CHC2-type domain"/>
    <property type="match status" value="1"/>
</dbReference>
<evidence type="ECO:0000256" key="10">
    <source>
        <dbReference type="SAM" id="MobiDB-lite"/>
    </source>
</evidence>
<dbReference type="Pfam" id="PF13155">
    <property type="entry name" value="Toprim_2"/>
    <property type="match status" value="1"/>
</dbReference>
<dbReference type="EMBL" id="WPOC01000026">
    <property type="protein sequence ID" value="MVN16226.1"/>
    <property type="molecule type" value="Genomic_DNA"/>
</dbReference>
<sequence length="362" mass="41096">MITETDRDALRELMPELLNVRCGITDLRRSFRCPSPNHDDRDPSAHYYANDNTVHCFGCGKTWDVFSLIAELDGIDGFAEQARAVADAVGYRLSDDDEPRKPRQRPKRKPRPLFDPPREAGGADCAEACGNAFGQLYYAENDIGRRYLRWRGLDDGDAATFGLGFTRDPKEIMPEFSVYEPKAFGFITIPFWNKDFSTANYCMVRTVCRPGDARNKEWRPRGLASPLWCEWLLSVAAEQVYVTEGLIDAMALAKITGGDTMALGGVANARRFAQVLYATPPELRPKKITVAMDEDDEGRKTRDRICHDLDLLKVPHAVMPPYPGGAKDADEYLMAMRGKEWDFEQRDPSITTGYKLWYTRWR</sequence>
<evidence type="ECO:0000313" key="13">
    <source>
        <dbReference type="EMBL" id="MVN16226.1"/>
    </source>
</evidence>
<evidence type="ECO:0008006" key="15">
    <source>
        <dbReference type="Google" id="ProtNLM"/>
    </source>
</evidence>
<reference evidence="13 14" key="1">
    <citation type="submission" date="2019-11" db="EMBL/GenBank/DDBJ databases">
        <title>Whole genome shotgun sequencing (WGS) data from Adlercreutzia equolifaciens ResAG-91, Eggerthella lenta MRI-F36, MRI-F37, MRI-F40, ResAG-49, ResAG-88, ResAG-121, ResAG-145, and Gordonibacter sp. ResAG-5, ResAG-26, ResAG-43, ResAG-50, ResAG-59.</title>
        <authorList>
            <person name="Stoll D.A."/>
            <person name="Danylec N."/>
            <person name="Franz C.M.A.P."/>
            <person name="Huch M."/>
        </authorList>
    </citation>
    <scope>NUCLEOTIDE SEQUENCE [LARGE SCALE GENOMIC DNA]</scope>
    <source>
        <strain evidence="13 14">ResAG-59</strain>
    </source>
</reference>
<dbReference type="GO" id="GO:1990077">
    <property type="term" value="C:primosome complex"/>
    <property type="evidence" value="ECO:0007669"/>
    <property type="project" value="UniProtKB-KW"/>
</dbReference>
<evidence type="ECO:0000259" key="12">
    <source>
        <dbReference type="SMART" id="SM00493"/>
    </source>
</evidence>
<dbReference type="GO" id="GO:0005737">
    <property type="term" value="C:cytoplasm"/>
    <property type="evidence" value="ECO:0007669"/>
    <property type="project" value="TreeGrafter"/>
</dbReference>
<evidence type="ECO:0000256" key="1">
    <source>
        <dbReference type="ARBA" id="ARBA00022478"/>
    </source>
</evidence>
<feature type="domain" description="Toprim" evidence="12">
    <location>
        <begin position="238"/>
        <end position="314"/>
    </location>
</feature>
<dbReference type="CDD" id="cd01029">
    <property type="entry name" value="TOPRIM_primases"/>
    <property type="match status" value="1"/>
</dbReference>
<keyword evidence="8" id="KW-0862">Zinc</keyword>
<evidence type="ECO:0000256" key="8">
    <source>
        <dbReference type="ARBA" id="ARBA00022833"/>
    </source>
</evidence>
<evidence type="ECO:0000256" key="2">
    <source>
        <dbReference type="ARBA" id="ARBA00022515"/>
    </source>
</evidence>
<dbReference type="PANTHER" id="PTHR30313">
    <property type="entry name" value="DNA PRIMASE"/>
    <property type="match status" value="1"/>
</dbReference>
<keyword evidence="9" id="KW-0804">Transcription</keyword>
<proteinExistence type="predicted"/>
<feature type="compositionally biased region" description="Basic residues" evidence="10">
    <location>
        <begin position="102"/>
        <end position="111"/>
    </location>
</feature>